<reference evidence="2" key="1">
    <citation type="submission" date="2020-11" db="EMBL/GenBank/DDBJ databases">
        <authorList>
            <consortium name="DOE Joint Genome Institute"/>
            <person name="Ahrendt S."/>
            <person name="Riley R."/>
            <person name="Andreopoulos W."/>
            <person name="Labutti K."/>
            <person name="Pangilinan J."/>
            <person name="Ruiz-Duenas F.J."/>
            <person name="Barrasa J.M."/>
            <person name="Sanchez-Garcia M."/>
            <person name="Camarero S."/>
            <person name="Miyauchi S."/>
            <person name="Serrano A."/>
            <person name="Linde D."/>
            <person name="Babiker R."/>
            <person name="Drula E."/>
            <person name="Ayuso-Fernandez I."/>
            <person name="Pacheco R."/>
            <person name="Padilla G."/>
            <person name="Ferreira P."/>
            <person name="Barriuso J."/>
            <person name="Kellner H."/>
            <person name="Castanera R."/>
            <person name="Alfaro M."/>
            <person name="Ramirez L."/>
            <person name="Pisabarro A.G."/>
            <person name="Kuo A."/>
            <person name="Tritt A."/>
            <person name="Lipzen A."/>
            <person name="He G."/>
            <person name="Yan M."/>
            <person name="Ng V."/>
            <person name="Cullen D."/>
            <person name="Martin F."/>
            <person name="Rosso M.-N."/>
            <person name="Henrissat B."/>
            <person name="Hibbett D."/>
            <person name="Martinez A.T."/>
            <person name="Grigoriev I.V."/>
        </authorList>
    </citation>
    <scope>NUCLEOTIDE SEQUENCE</scope>
    <source>
        <strain evidence="2">CBS 506.95</strain>
    </source>
</reference>
<evidence type="ECO:0000313" key="3">
    <source>
        <dbReference type="Proteomes" id="UP000807306"/>
    </source>
</evidence>
<feature type="region of interest" description="Disordered" evidence="1">
    <location>
        <begin position="65"/>
        <end position="149"/>
    </location>
</feature>
<feature type="compositionally biased region" description="Pro residues" evidence="1">
    <location>
        <begin position="109"/>
        <end position="121"/>
    </location>
</feature>
<comment type="caution">
    <text evidence="2">The sequence shown here is derived from an EMBL/GenBank/DDBJ whole genome shotgun (WGS) entry which is preliminary data.</text>
</comment>
<keyword evidence="3" id="KW-1185">Reference proteome</keyword>
<dbReference type="Proteomes" id="UP000807306">
    <property type="component" value="Unassembled WGS sequence"/>
</dbReference>
<dbReference type="AlphaFoldDB" id="A0A9P6JVP4"/>
<organism evidence="2 3">
    <name type="scientific">Crepidotus variabilis</name>
    <dbReference type="NCBI Taxonomy" id="179855"/>
    <lineage>
        <taxon>Eukaryota</taxon>
        <taxon>Fungi</taxon>
        <taxon>Dikarya</taxon>
        <taxon>Basidiomycota</taxon>
        <taxon>Agaricomycotina</taxon>
        <taxon>Agaricomycetes</taxon>
        <taxon>Agaricomycetidae</taxon>
        <taxon>Agaricales</taxon>
        <taxon>Agaricineae</taxon>
        <taxon>Crepidotaceae</taxon>
        <taxon>Crepidotus</taxon>
    </lineage>
</organism>
<evidence type="ECO:0000313" key="2">
    <source>
        <dbReference type="EMBL" id="KAF9534706.1"/>
    </source>
</evidence>
<sequence>MNSLSSCQDVDMLNAESQTSRHDCRWDFCRLTFLNRDLLYNHILAEHIRRAIPVRRRDIPLHIRAEEGLGQSLQISDLMRDSSASTSTPQTNSTQAVQAFEEHPSSSLPSPPASSPLTQPPHEPENDAGSFSSAPQRNRVPSHRQPQPC</sequence>
<feature type="compositionally biased region" description="Polar residues" evidence="1">
    <location>
        <begin position="82"/>
        <end position="97"/>
    </location>
</feature>
<evidence type="ECO:0000256" key="1">
    <source>
        <dbReference type="SAM" id="MobiDB-lite"/>
    </source>
</evidence>
<dbReference type="OrthoDB" id="3270241at2759"/>
<proteinExistence type="predicted"/>
<protein>
    <submittedName>
        <fullName evidence="2">Uncharacterized protein</fullName>
    </submittedName>
</protein>
<dbReference type="EMBL" id="MU157825">
    <property type="protein sequence ID" value="KAF9534706.1"/>
    <property type="molecule type" value="Genomic_DNA"/>
</dbReference>
<accession>A0A9P6JVP4</accession>
<name>A0A9P6JVP4_9AGAR</name>
<gene>
    <name evidence="2" type="ORF">CPB83DRAFT_210791</name>
</gene>